<dbReference type="Proteomes" id="UP001230156">
    <property type="component" value="Unassembled WGS sequence"/>
</dbReference>
<keyword evidence="1" id="KW-0472">Membrane</keyword>
<feature type="transmembrane region" description="Helical" evidence="1">
    <location>
        <begin position="21"/>
        <end position="46"/>
    </location>
</feature>
<organism evidence="3 4">
    <name type="scientific">Dongia sedimenti</name>
    <dbReference type="NCBI Taxonomy" id="3064282"/>
    <lineage>
        <taxon>Bacteria</taxon>
        <taxon>Pseudomonadati</taxon>
        <taxon>Pseudomonadota</taxon>
        <taxon>Alphaproteobacteria</taxon>
        <taxon>Rhodospirillales</taxon>
        <taxon>Dongiaceae</taxon>
        <taxon>Dongia</taxon>
    </lineage>
</organism>
<dbReference type="EMBL" id="JAUYVI010000006">
    <property type="protein sequence ID" value="MDQ7249903.1"/>
    <property type="molecule type" value="Genomic_DNA"/>
</dbReference>
<dbReference type="InterPro" id="IPR012495">
    <property type="entry name" value="TadE-like_dom"/>
</dbReference>
<comment type="caution">
    <text evidence="3">The sequence shown here is derived from an EMBL/GenBank/DDBJ whole genome shotgun (WGS) entry which is preliminary data.</text>
</comment>
<accession>A0ABU0YQ99</accession>
<keyword evidence="1" id="KW-1133">Transmembrane helix</keyword>
<evidence type="ECO:0000256" key="1">
    <source>
        <dbReference type="SAM" id="Phobius"/>
    </source>
</evidence>
<proteinExistence type="predicted"/>
<dbReference type="Pfam" id="PF07811">
    <property type="entry name" value="TadE"/>
    <property type="match status" value="1"/>
</dbReference>
<sequence>MKGQFSAKFRRFGRSGDGAAIIEFALVFPLMLLFTFGIMEVSLYMASLVTLEGGLKEASRYGMITSQTPGAVDLSKVPVPFKKDPSDLRMATIGLILNRHTLDLINLDKADVKTETFTNFMLTKDGEPYSDKNGNGQWDPGEPWQDIACPIGNGIWDGPKSTGSTVGAAGAIVVYTINYSWQVMTPMVGQFLGKPDPNNAGRYIIPMSATIVVKNEPALSGSTFAC</sequence>
<keyword evidence="1" id="KW-0812">Transmembrane</keyword>
<feature type="domain" description="TadE-like" evidence="2">
    <location>
        <begin position="18"/>
        <end position="60"/>
    </location>
</feature>
<reference evidence="4" key="1">
    <citation type="submission" date="2023-08" db="EMBL/GenBank/DDBJ databases">
        <title>Rhodospirillaceae gen. nov., a novel taxon isolated from the Yangtze River Yuezi River estuary sludge.</title>
        <authorList>
            <person name="Ruan L."/>
        </authorList>
    </citation>
    <scope>NUCLEOTIDE SEQUENCE [LARGE SCALE GENOMIC DNA]</scope>
    <source>
        <strain evidence="4">R-7</strain>
    </source>
</reference>
<evidence type="ECO:0000313" key="4">
    <source>
        <dbReference type="Proteomes" id="UP001230156"/>
    </source>
</evidence>
<evidence type="ECO:0000313" key="3">
    <source>
        <dbReference type="EMBL" id="MDQ7249903.1"/>
    </source>
</evidence>
<name>A0ABU0YQ99_9PROT</name>
<dbReference type="RefSeq" id="WP_379958446.1">
    <property type="nucleotide sequence ID" value="NZ_JAUYVI010000006.1"/>
</dbReference>
<protein>
    <submittedName>
        <fullName evidence="3">Pilus assembly protein</fullName>
    </submittedName>
</protein>
<gene>
    <name evidence="3" type="ORF">Q8A70_19595</name>
</gene>
<evidence type="ECO:0000259" key="2">
    <source>
        <dbReference type="Pfam" id="PF07811"/>
    </source>
</evidence>
<keyword evidence="4" id="KW-1185">Reference proteome</keyword>